<dbReference type="InterPro" id="IPR036322">
    <property type="entry name" value="WD40_repeat_dom_sf"/>
</dbReference>
<gene>
    <name evidence="6" type="ORF">HOLleu_32818</name>
</gene>
<feature type="region of interest" description="Disordered" evidence="5">
    <location>
        <begin position="22"/>
        <end position="175"/>
    </location>
</feature>
<protein>
    <submittedName>
        <fullName evidence="6">F-box/WD repeat-containing protein lin-23</fullName>
    </submittedName>
</protein>
<keyword evidence="7" id="KW-1185">Reference proteome</keyword>
<reference evidence="6" key="1">
    <citation type="submission" date="2021-10" db="EMBL/GenBank/DDBJ databases">
        <title>Tropical sea cucumber genome reveals ecological adaptation and Cuvierian tubules defense mechanism.</title>
        <authorList>
            <person name="Chen T."/>
        </authorList>
    </citation>
    <scope>NUCLEOTIDE SEQUENCE</scope>
    <source>
        <strain evidence="6">Nanhai2018</strain>
        <tissue evidence="6">Muscle</tissue>
    </source>
</reference>
<dbReference type="PROSITE" id="PS50294">
    <property type="entry name" value="WD_REPEATS_REGION"/>
    <property type="match status" value="2"/>
</dbReference>
<evidence type="ECO:0000313" key="6">
    <source>
        <dbReference type="EMBL" id="KAJ8027620.1"/>
    </source>
</evidence>
<evidence type="ECO:0000256" key="1">
    <source>
        <dbReference type="ARBA" id="ARBA00022574"/>
    </source>
</evidence>
<evidence type="ECO:0000256" key="4">
    <source>
        <dbReference type="PROSITE-ProRule" id="PRU00221"/>
    </source>
</evidence>
<feature type="compositionally biased region" description="Basic and acidic residues" evidence="5">
    <location>
        <begin position="548"/>
        <end position="559"/>
    </location>
</feature>
<accession>A0A9Q1BJG2</accession>
<evidence type="ECO:0000256" key="2">
    <source>
        <dbReference type="ARBA" id="ARBA00022737"/>
    </source>
</evidence>
<dbReference type="PROSITE" id="PS50082">
    <property type="entry name" value="WD_REPEATS_2"/>
    <property type="match status" value="2"/>
</dbReference>
<dbReference type="Proteomes" id="UP001152320">
    <property type="component" value="Chromosome 16"/>
</dbReference>
<dbReference type="SMART" id="SM00320">
    <property type="entry name" value="WD40"/>
    <property type="match status" value="5"/>
</dbReference>
<feature type="region of interest" description="Disordered" evidence="5">
    <location>
        <begin position="532"/>
        <end position="565"/>
    </location>
</feature>
<dbReference type="EMBL" id="JAIZAY010000016">
    <property type="protein sequence ID" value="KAJ8027620.1"/>
    <property type="molecule type" value="Genomic_DNA"/>
</dbReference>
<feature type="compositionally biased region" description="Basic and acidic residues" evidence="5">
    <location>
        <begin position="161"/>
        <end position="175"/>
    </location>
</feature>
<dbReference type="PRINTS" id="PR00320">
    <property type="entry name" value="GPROTEINBRPT"/>
</dbReference>
<feature type="compositionally biased region" description="Basic and acidic residues" evidence="5">
    <location>
        <begin position="132"/>
        <end position="152"/>
    </location>
</feature>
<dbReference type="Pfam" id="PF00400">
    <property type="entry name" value="WD40"/>
    <property type="match status" value="3"/>
</dbReference>
<dbReference type="InterPro" id="IPR019775">
    <property type="entry name" value="WD40_repeat_CS"/>
</dbReference>
<sequence>MAEHDLFPEIRKLRKKLRQIENLENVQRPLTPEEQTKVQKKQQIRSLLQEKLKDYKDTGGQEVTPRNDRTRETKSQKEGTVASKKLSDNIDDNEIKTNIQEDSESQNKDVAKECKVIHQPKNIAMETAKPQVEGRKTGKEDQGKRRDDRSMKSEVTSPENVKPDEAKKTPKVSRETNPWDKVKFSVIELSGHNDVICSVDCFMDTVISGSRDTSVKVWDAKTGSEVRSLGGHTDSVTGVQLVPQEDCPRLANEYEESEEMSFLLSCSLDCSLRLWVLQTGELVKSIYTFNGVLCMGYIRGRHLAVLGYTGGKVELWDLLMAGSVFSSIGHEEAVTSLKVSDNKIVTASADGMIKLWELRDNSLHPIFVSENVKPLTSRMNLIVRKIHTTALKDSKIYFGDDGQNVKVLDWREGKVHKMRNHKEGNDFGFVDAIIVVAPSNYLVCSGYNLDFGSGYLNIFSVDDEKYLATLTDDEVSRIFAVACGTTSQGGTRLITGGSELKVWDTVSKGTKPIGRTVSAFYNEEFCRKARDSEDESYAGSSDEDDEIDGRWGEDALEPHQEEEETSWWWCSIL</sequence>
<comment type="similarity">
    <text evidence="3">Belongs to the WD repeat POC1 family.</text>
</comment>
<dbReference type="InterPro" id="IPR020472">
    <property type="entry name" value="WD40_PAC1"/>
</dbReference>
<dbReference type="OrthoDB" id="190105at2759"/>
<name>A0A9Q1BJG2_HOLLE</name>
<proteinExistence type="inferred from homology"/>
<comment type="caution">
    <text evidence="6">The sequence shown here is derived from an EMBL/GenBank/DDBJ whole genome shotgun (WGS) entry which is preliminary data.</text>
</comment>
<keyword evidence="1 4" id="KW-0853">WD repeat</keyword>
<dbReference type="PROSITE" id="PS00678">
    <property type="entry name" value="WD_REPEATS_1"/>
    <property type="match status" value="2"/>
</dbReference>
<organism evidence="6 7">
    <name type="scientific">Holothuria leucospilota</name>
    <name type="common">Black long sea cucumber</name>
    <name type="synonym">Mertensiothuria leucospilota</name>
    <dbReference type="NCBI Taxonomy" id="206669"/>
    <lineage>
        <taxon>Eukaryota</taxon>
        <taxon>Metazoa</taxon>
        <taxon>Echinodermata</taxon>
        <taxon>Eleutherozoa</taxon>
        <taxon>Echinozoa</taxon>
        <taxon>Holothuroidea</taxon>
        <taxon>Aspidochirotacea</taxon>
        <taxon>Aspidochirotida</taxon>
        <taxon>Holothuriidae</taxon>
        <taxon>Holothuria</taxon>
    </lineage>
</organism>
<dbReference type="PANTHER" id="PTHR44019:SF8">
    <property type="entry name" value="POC1 CENTRIOLAR PROTEIN HOMOLOG"/>
    <property type="match status" value="1"/>
</dbReference>
<feature type="compositionally biased region" description="Acidic residues" evidence="5">
    <location>
        <begin position="532"/>
        <end position="547"/>
    </location>
</feature>
<feature type="compositionally biased region" description="Basic and acidic residues" evidence="5">
    <location>
        <begin position="105"/>
        <end position="116"/>
    </location>
</feature>
<keyword evidence="2" id="KW-0677">Repeat</keyword>
<evidence type="ECO:0000313" key="7">
    <source>
        <dbReference type="Proteomes" id="UP001152320"/>
    </source>
</evidence>
<dbReference type="AlphaFoldDB" id="A0A9Q1BJG2"/>
<dbReference type="SUPFAM" id="SSF50978">
    <property type="entry name" value="WD40 repeat-like"/>
    <property type="match status" value="1"/>
</dbReference>
<dbReference type="InterPro" id="IPR050505">
    <property type="entry name" value="WDR55/POC1"/>
</dbReference>
<evidence type="ECO:0000256" key="3">
    <source>
        <dbReference type="ARBA" id="ARBA00037984"/>
    </source>
</evidence>
<feature type="compositionally biased region" description="Basic and acidic residues" evidence="5">
    <location>
        <begin position="48"/>
        <end position="77"/>
    </location>
</feature>
<feature type="repeat" description="WD" evidence="4">
    <location>
        <begin position="189"/>
        <end position="228"/>
    </location>
</feature>
<evidence type="ECO:0000256" key="5">
    <source>
        <dbReference type="SAM" id="MobiDB-lite"/>
    </source>
</evidence>
<dbReference type="InterPro" id="IPR015943">
    <property type="entry name" value="WD40/YVTN_repeat-like_dom_sf"/>
</dbReference>
<feature type="repeat" description="WD" evidence="4">
    <location>
        <begin position="327"/>
        <end position="366"/>
    </location>
</feature>
<dbReference type="Gene3D" id="2.130.10.10">
    <property type="entry name" value="YVTN repeat-like/Quinoprotein amine dehydrogenase"/>
    <property type="match status" value="2"/>
</dbReference>
<dbReference type="PANTHER" id="PTHR44019">
    <property type="entry name" value="WD REPEAT-CONTAINING PROTEIN 55"/>
    <property type="match status" value="1"/>
</dbReference>
<dbReference type="InterPro" id="IPR001680">
    <property type="entry name" value="WD40_rpt"/>
</dbReference>